<protein>
    <submittedName>
        <fullName evidence="1">Uncharacterized protein</fullName>
    </submittedName>
</protein>
<dbReference type="EMBL" id="FMBI01000039">
    <property type="protein sequence ID" value="SCC62007.1"/>
    <property type="molecule type" value="Genomic_DNA"/>
</dbReference>
<gene>
    <name evidence="1" type="ORF">BTT61001_05122</name>
</gene>
<reference evidence="1 2" key="1">
    <citation type="submission" date="2016-08" db="EMBL/GenBank/DDBJ databases">
        <authorList>
            <person name="Seilhamer J.J."/>
        </authorList>
    </citation>
    <scope>NUCLEOTIDE SEQUENCE [LARGE SCALE GENOMIC DNA]</scope>
    <source>
        <strain evidence="1 2">IEBC_T61001</strain>
    </source>
</reference>
<proteinExistence type="predicted"/>
<evidence type="ECO:0000313" key="2">
    <source>
        <dbReference type="Proteomes" id="UP000195991"/>
    </source>
</evidence>
<evidence type="ECO:0000313" key="1">
    <source>
        <dbReference type="EMBL" id="SCC62007.1"/>
    </source>
</evidence>
<accession>A0A1C4G1C6</accession>
<name>A0A1C4G1C6_BACTU</name>
<dbReference type="Proteomes" id="UP000195991">
    <property type="component" value="Unassembled WGS sequence"/>
</dbReference>
<dbReference type="RefSeq" id="WP_256933063.1">
    <property type="nucleotide sequence ID" value="NZ_FMBI01000039.1"/>
</dbReference>
<dbReference type="AlphaFoldDB" id="A0A1C4G1C6"/>
<sequence>MKIEAISIEEAVQHLEEYQKGVQSLQHYKDQYKTLLTIKKENPELTSAFGIDLIKRLKNEGVISFKKEKRMFLYSLYTLAKYQLAFQLLNKHFYKIAEAIAELCYNDNKSPIPLETFEKRFCDFHNSGHIKVVLLNHKIHYNRVFIPKQEVTRFKKEYMSVTSAAKEQSTSLKAFRQHWLNQYPIDVVKLYQNDCNYMYLNKKDWQSILKEREQKKIQYTAKESLAITLAITPISVEKVAKEYNLITIKNENSPITYFKTEDVAMLIDKQNDLWQQIRNEYLTLEEATKILNIAHSTMSQKFIKNNVHSIYVPPLICTIRDGINFRSSPNLIYSKKDVLSINEKRKKEQNIENIIYQSESDPYEVLQTALREADITFSNTGSETAKYWFTFLKMKFSKSKATRKTIQSLTRTLFNTTILLTKITHLKEIFAYTDTELNLAIFNSNINTTVQIELYKFLKELSETRETSNLPINYKFSRLKNIYKKTPLIQREKTIYPIDEYIALIDYAKNIPEHKKQAIVDIRSQINSEKHLHRDSSWLYVLLHLNNAWRHYDVTSFPRLNLQQTQIGSMEALDALTWIERNNLSEQDIITVVNQVKAMTFTHSKTKKKRHFFCSQELLEAFAHSAVLCELRCQICQPLSEVLIDFNNRQRSFKEGQREAFFKKHNDHFIFKSTKMNRTLISYVYSVIQKTTNRNPLEITKFIRSHSDKETTNIYIDIPQEQMDFITKQLFDLGHFGYAYDALSELILQEPINNKEEKNQTSLTLKEVFGDVYHIEQMARYLNRLNNEQNIVYKVIKGLSLEERKDIYDSIKLGQQPSKKEYFQCLYQTCKFPNRDCEKCQFAIPNFYALSQLEEELQLTVNDFKEQFNTTTKKGEKIRLSNLLYNYLYLIEAAVKKFGKDEVSSFFKNGLEGFKNDLSSIPNIKEYVTIQR</sequence>
<organism evidence="1 2">
    <name type="scientific">Bacillus thuringiensis</name>
    <dbReference type="NCBI Taxonomy" id="1428"/>
    <lineage>
        <taxon>Bacteria</taxon>
        <taxon>Bacillati</taxon>
        <taxon>Bacillota</taxon>
        <taxon>Bacilli</taxon>
        <taxon>Bacillales</taxon>
        <taxon>Bacillaceae</taxon>
        <taxon>Bacillus</taxon>
        <taxon>Bacillus cereus group</taxon>
    </lineage>
</organism>